<accession>A0A511D0M1</accession>
<dbReference type="Proteomes" id="UP000321328">
    <property type="component" value="Unassembled WGS sequence"/>
</dbReference>
<evidence type="ECO:0000256" key="5">
    <source>
        <dbReference type="SAM" id="Phobius"/>
    </source>
</evidence>
<evidence type="ECO:0000256" key="4">
    <source>
        <dbReference type="ARBA" id="ARBA00023136"/>
    </source>
</evidence>
<dbReference type="Pfam" id="PF13564">
    <property type="entry name" value="DoxX_2"/>
    <property type="match status" value="1"/>
</dbReference>
<gene>
    <name evidence="6" type="ORF">PA7_09310</name>
</gene>
<evidence type="ECO:0000313" key="6">
    <source>
        <dbReference type="EMBL" id="GEL17094.1"/>
    </source>
</evidence>
<keyword evidence="2 5" id="KW-0812">Transmembrane</keyword>
<dbReference type="STRING" id="1123024.GCA_000423625_01264"/>
<dbReference type="AlphaFoldDB" id="A0A511D0M1"/>
<dbReference type="RefSeq" id="WP_028929329.1">
    <property type="nucleotide sequence ID" value="NZ_AUII01000004.1"/>
</dbReference>
<protein>
    <recommendedName>
        <fullName evidence="8">DoxX family protein</fullName>
    </recommendedName>
</protein>
<dbReference type="GO" id="GO:0016020">
    <property type="term" value="C:membrane"/>
    <property type="evidence" value="ECO:0007669"/>
    <property type="project" value="UniProtKB-SubCell"/>
</dbReference>
<organism evidence="6 7">
    <name type="scientific">Pseudonocardia asaccharolytica DSM 44247 = NBRC 16224</name>
    <dbReference type="NCBI Taxonomy" id="1123024"/>
    <lineage>
        <taxon>Bacteria</taxon>
        <taxon>Bacillati</taxon>
        <taxon>Actinomycetota</taxon>
        <taxon>Actinomycetes</taxon>
        <taxon>Pseudonocardiales</taxon>
        <taxon>Pseudonocardiaceae</taxon>
        <taxon>Pseudonocardia</taxon>
    </lineage>
</organism>
<feature type="transmembrane region" description="Helical" evidence="5">
    <location>
        <begin position="101"/>
        <end position="119"/>
    </location>
</feature>
<name>A0A511D0M1_9PSEU</name>
<keyword evidence="7" id="KW-1185">Reference proteome</keyword>
<comment type="caution">
    <text evidence="6">The sequence shown here is derived from an EMBL/GenBank/DDBJ whole genome shotgun (WGS) entry which is preliminary data.</text>
</comment>
<evidence type="ECO:0000313" key="7">
    <source>
        <dbReference type="Proteomes" id="UP000321328"/>
    </source>
</evidence>
<evidence type="ECO:0000256" key="3">
    <source>
        <dbReference type="ARBA" id="ARBA00022989"/>
    </source>
</evidence>
<evidence type="ECO:0000256" key="2">
    <source>
        <dbReference type="ARBA" id="ARBA00022692"/>
    </source>
</evidence>
<comment type="subcellular location">
    <subcellularLocation>
        <location evidence="1">Membrane</location>
        <topology evidence="1">Multi-pass membrane protein</topology>
    </subcellularLocation>
</comment>
<feature type="transmembrane region" description="Helical" evidence="5">
    <location>
        <begin position="72"/>
        <end position="95"/>
    </location>
</feature>
<feature type="transmembrane region" description="Helical" evidence="5">
    <location>
        <begin position="46"/>
        <end position="65"/>
    </location>
</feature>
<keyword evidence="3 5" id="KW-1133">Transmembrane helix</keyword>
<reference evidence="6 7" key="1">
    <citation type="submission" date="2019-07" db="EMBL/GenBank/DDBJ databases">
        <title>Whole genome shotgun sequence of Pseudonocardia asaccharolytica NBRC 16224.</title>
        <authorList>
            <person name="Hosoyama A."/>
            <person name="Uohara A."/>
            <person name="Ohji S."/>
            <person name="Ichikawa N."/>
        </authorList>
    </citation>
    <scope>NUCLEOTIDE SEQUENCE [LARGE SCALE GENOMIC DNA]</scope>
    <source>
        <strain evidence="6 7">NBRC 16224</strain>
    </source>
</reference>
<dbReference type="OrthoDB" id="3790625at2"/>
<proteinExistence type="predicted"/>
<evidence type="ECO:0000256" key="1">
    <source>
        <dbReference type="ARBA" id="ARBA00004141"/>
    </source>
</evidence>
<evidence type="ECO:0008006" key="8">
    <source>
        <dbReference type="Google" id="ProtNLM"/>
    </source>
</evidence>
<keyword evidence="4 5" id="KW-0472">Membrane</keyword>
<dbReference type="EMBL" id="BJVI01000006">
    <property type="protein sequence ID" value="GEL17094.1"/>
    <property type="molecule type" value="Genomic_DNA"/>
</dbReference>
<sequence length="121" mass="12712">MNLALWVCQALLAAIFLASGSAKISQSKERMLATGQTGVAPFPLPVIRMTALCELLAAFALVIPWATRTAPLLTPIAACGLAVVMIGAAISHSGLREPRNVLVNVGIMVVCVFVAYGRFAF</sequence>
<dbReference type="InterPro" id="IPR032808">
    <property type="entry name" value="DoxX"/>
</dbReference>